<sequence length="119" mass="13841">MAKGIVGNWSIETSPVKRFQWLRDECAAQIETVVAKEDGMGLSSNGRWKPLRKRGRREFLFSCVADAFLWWLRDECAKRKYKSSLPKTTSTRMIERSVEAYDEEGRREYLFRVGVGCIL</sequence>
<name>A0AAV4V3U4_CAEEX</name>
<dbReference type="AlphaFoldDB" id="A0AAV4V3U4"/>
<keyword evidence="2" id="KW-1185">Reference proteome</keyword>
<evidence type="ECO:0000313" key="1">
    <source>
        <dbReference type="EMBL" id="GIY64574.1"/>
    </source>
</evidence>
<comment type="caution">
    <text evidence="1">The sequence shown here is derived from an EMBL/GenBank/DDBJ whole genome shotgun (WGS) entry which is preliminary data.</text>
</comment>
<evidence type="ECO:0000313" key="2">
    <source>
        <dbReference type="Proteomes" id="UP001054945"/>
    </source>
</evidence>
<organism evidence="1 2">
    <name type="scientific">Caerostris extrusa</name>
    <name type="common">Bark spider</name>
    <name type="synonym">Caerostris bankana</name>
    <dbReference type="NCBI Taxonomy" id="172846"/>
    <lineage>
        <taxon>Eukaryota</taxon>
        <taxon>Metazoa</taxon>
        <taxon>Ecdysozoa</taxon>
        <taxon>Arthropoda</taxon>
        <taxon>Chelicerata</taxon>
        <taxon>Arachnida</taxon>
        <taxon>Araneae</taxon>
        <taxon>Araneomorphae</taxon>
        <taxon>Entelegynae</taxon>
        <taxon>Araneoidea</taxon>
        <taxon>Araneidae</taxon>
        <taxon>Caerostris</taxon>
    </lineage>
</organism>
<accession>A0AAV4V3U4</accession>
<reference evidence="1 2" key="1">
    <citation type="submission" date="2021-06" db="EMBL/GenBank/DDBJ databases">
        <title>Caerostris extrusa draft genome.</title>
        <authorList>
            <person name="Kono N."/>
            <person name="Arakawa K."/>
        </authorList>
    </citation>
    <scope>NUCLEOTIDE SEQUENCE [LARGE SCALE GENOMIC DNA]</scope>
</reference>
<gene>
    <name evidence="1" type="ORF">CEXT_320691</name>
</gene>
<proteinExistence type="predicted"/>
<dbReference type="Proteomes" id="UP001054945">
    <property type="component" value="Unassembled WGS sequence"/>
</dbReference>
<protein>
    <submittedName>
        <fullName evidence="1">Uncharacterized protein</fullName>
    </submittedName>
</protein>
<dbReference type="EMBL" id="BPLR01013896">
    <property type="protein sequence ID" value="GIY64574.1"/>
    <property type="molecule type" value="Genomic_DNA"/>
</dbReference>